<dbReference type="RefSeq" id="YP_009036192.1">
    <property type="nucleotide sequence ID" value="NC_024211.1"/>
</dbReference>
<proteinExistence type="predicted"/>
<evidence type="ECO:0000313" key="1">
    <source>
        <dbReference type="EMBL" id="AHZ10703.1"/>
    </source>
</evidence>
<name>A0A024B3V5_9CAUD</name>
<protein>
    <submittedName>
        <fullName evidence="1">Uncharacterized protein</fullName>
    </submittedName>
</protein>
<dbReference type="Proteomes" id="UP000026906">
    <property type="component" value="Segment"/>
</dbReference>
<dbReference type="GeneID" id="19525830"/>
<accession>A0A024B3V5</accession>
<evidence type="ECO:0000313" key="2">
    <source>
        <dbReference type="Proteomes" id="UP000026906"/>
    </source>
</evidence>
<dbReference type="KEGG" id="vg:19525830"/>
<sequence>MNKFQSMMKRIIDGYYNKEQVFFEEGTGWYSRLDGKYVDVNVIERYVEDILNYYEVRESE</sequence>
<organism evidence="1 2">
    <name type="scientific">Bacillus phage Megatron</name>
    <dbReference type="NCBI Taxonomy" id="1486661"/>
    <lineage>
        <taxon>Viruses</taxon>
        <taxon>Duplodnaviria</taxon>
        <taxon>Heunggongvirae</taxon>
        <taxon>Uroviricota</taxon>
        <taxon>Caudoviricetes</taxon>
        <taxon>Herelleviridae</taxon>
        <taxon>Bastillevirinae</taxon>
        <taxon>Wphvirus</taxon>
        <taxon>Wphvirus megatron</taxon>
    </lineage>
</organism>
<reference evidence="2" key="1">
    <citation type="submission" date="2014-09" db="EMBL/GenBank/DDBJ databases">
        <authorList>
            <person name="Sauder A.B."/>
            <person name="McKenzie Q.R."/>
            <person name="Temple L.M."/>
            <person name="Alexis B.K."/>
            <person name="Al-Atrache Z."/>
            <person name="Lewis L.O."/>
            <person name="Loesser-Casey K.E."/>
            <person name="Mitchell K.J."/>
        </authorList>
    </citation>
    <scope>NUCLEOTIDE SEQUENCE [LARGE SCALE GENOMIC DNA]</scope>
</reference>
<keyword evidence="2" id="KW-1185">Reference proteome</keyword>
<dbReference type="EMBL" id="KJ489401">
    <property type="protein sequence ID" value="AHZ10703.1"/>
    <property type="molecule type" value="Genomic_DNA"/>
</dbReference>